<evidence type="ECO:0000256" key="8">
    <source>
        <dbReference type="ARBA" id="ARBA00023136"/>
    </source>
</evidence>
<keyword evidence="8 16" id="KW-0472">Membrane</keyword>
<keyword evidence="3" id="KW-0808">Transferase</keyword>
<dbReference type="AlphaFoldDB" id="K2G0N4"/>
<gene>
    <name evidence="17" type="ORF">ACD_3C00010G0002</name>
</gene>
<evidence type="ECO:0000256" key="16">
    <source>
        <dbReference type="SAM" id="Phobius"/>
    </source>
</evidence>
<proteinExistence type="inferred from homology"/>
<accession>K2G0N4</accession>
<dbReference type="EMBL" id="AMFJ01000284">
    <property type="protein sequence ID" value="EKE28808.1"/>
    <property type="molecule type" value="Genomic_DNA"/>
</dbReference>
<evidence type="ECO:0000256" key="7">
    <source>
        <dbReference type="ARBA" id="ARBA00022989"/>
    </source>
</evidence>
<feature type="transmembrane region" description="Helical" evidence="16">
    <location>
        <begin position="329"/>
        <end position="350"/>
    </location>
</feature>
<reference evidence="17" key="1">
    <citation type="journal article" date="2012" name="Science">
        <title>Fermentation, hydrogen, and sulfur metabolism in multiple uncultivated bacterial phyla.</title>
        <authorList>
            <person name="Wrighton K.C."/>
            <person name="Thomas B.C."/>
            <person name="Sharon I."/>
            <person name="Miller C.S."/>
            <person name="Castelle C.J."/>
            <person name="VerBerkmoes N.C."/>
            <person name="Wilkins M.J."/>
            <person name="Hettich R.L."/>
            <person name="Lipton M.S."/>
            <person name="Williams K.H."/>
            <person name="Long P.E."/>
            <person name="Banfield J.F."/>
        </authorList>
    </citation>
    <scope>NUCLEOTIDE SEQUENCE [LARGE SCALE GENOMIC DNA]</scope>
</reference>
<keyword evidence="4 16" id="KW-0812">Transmembrane</keyword>
<dbReference type="GO" id="GO:0015648">
    <property type="term" value="F:lipid-linked peptidoglycan transporter activity"/>
    <property type="evidence" value="ECO:0007669"/>
    <property type="project" value="TreeGrafter"/>
</dbReference>
<feature type="transmembrane region" description="Helical" evidence="16">
    <location>
        <begin position="197"/>
        <end position="215"/>
    </location>
</feature>
<dbReference type="GO" id="GO:0008360">
    <property type="term" value="P:regulation of cell shape"/>
    <property type="evidence" value="ECO:0007669"/>
    <property type="project" value="UniProtKB-KW"/>
</dbReference>
<evidence type="ECO:0000256" key="12">
    <source>
        <dbReference type="ARBA" id="ARBA00041185"/>
    </source>
</evidence>
<dbReference type="GO" id="GO:0032153">
    <property type="term" value="C:cell division site"/>
    <property type="evidence" value="ECO:0007669"/>
    <property type="project" value="TreeGrafter"/>
</dbReference>
<comment type="similarity">
    <text evidence="11">Belongs to the SEDS family. FtsW subfamily.</text>
</comment>
<feature type="transmembrane region" description="Helical" evidence="16">
    <location>
        <begin position="12"/>
        <end position="34"/>
    </location>
</feature>
<feature type="transmembrane region" description="Helical" evidence="16">
    <location>
        <begin position="149"/>
        <end position="167"/>
    </location>
</feature>
<dbReference type="PANTHER" id="PTHR30474:SF2">
    <property type="entry name" value="PEPTIDOGLYCAN GLYCOSYLTRANSFERASE FTSW-RELATED"/>
    <property type="match status" value="1"/>
</dbReference>
<evidence type="ECO:0000256" key="9">
    <source>
        <dbReference type="ARBA" id="ARBA00032370"/>
    </source>
</evidence>
<evidence type="ECO:0000256" key="5">
    <source>
        <dbReference type="ARBA" id="ARBA00022960"/>
    </source>
</evidence>
<feature type="transmembrane region" description="Helical" evidence="16">
    <location>
        <begin position="54"/>
        <end position="75"/>
    </location>
</feature>
<organism evidence="17">
    <name type="scientific">uncultured bacterium</name>
    <name type="common">gcode 4</name>
    <dbReference type="NCBI Taxonomy" id="1234023"/>
    <lineage>
        <taxon>Bacteria</taxon>
        <taxon>environmental samples</taxon>
    </lineage>
</organism>
<dbReference type="InterPro" id="IPR001182">
    <property type="entry name" value="FtsW/RodA"/>
</dbReference>
<comment type="caution">
    <text evidence="17">The sequence shown here is derived from an EMBL/GenBank/DDBJ whole genome shotgun (WGS) entry which is preliminary data.</text>
</comment>
<feature type="transmembrane region" description="Helical" evidence="16">
    <location>
        <begin position="87"/>
        <end position="105"/>
    </location>
</feature>
<evidence type="ECO:0000256" key="1">
    <source>
        <dbReference type="ARBA" id="ARBA00004141"/>
    </source>
</evidence>
<feature type="transmembrane region" description="Helical" evidence="16">
    <location>
        <begin position="173"/>
        <end position="190"/>
    </location>
</feature>
<dbReference type="GO" id="GO:0051301">
    <property type="term" value="P:cell division"/>
    <property type="evidence" value="ECO:0007669"/>
    <property type="project" value="InterPro"/>
</dbReference>
<feature type="transmembrane region" description="Helical" evidence="16">
    <location>
        <begin position="117"/>
        <end position="137"/>
    </location>
</feature>
<evidence type="ECO:0000313" key="17">
    <source>
        <dbReference type="EMBL" id="EKE28808.1"/>
    </source>
</evidence>
<dbReference type="GO" id="GO:0008955">
    <property type="term" value="F:peptidoglycan glycosyltransferase activity"/>
    <property type="evidence" value="ECO:0007669"/>
    <property type="project" value="UniProtKB-EC"/>
</dbReference>
<evidence type="ECO:0000256" key="10">
    <source>
        <dbReference type="ARBA" id="ARBA00033270"/>
    </source>
</evidence>
<keyword evidence="7 16" id="KW-1133">Transmembrane helix</keyword>
<dbReference type="EC" id="2.4.99.28" evidence="14"/>
<keyword evidence="5" id="KW-0133">Cell shape</keyword>
<evidence type="ECO:0000256" key="15">
    <source>
        <dbReference type="ARBA" id="ARBA00049902"/>
    </source>
</evidence>
<dbReference type="Pfam" id="PF01098">
    <property type="entry name" value="FTSW_RODA_SPOVE"/>
    <property type="match status" value="1"/>
</dbReference>
<keyword evidence="6" id="KW-0573">Peptidoglycan synthesis</keyword>
<feature type="transmembrane region" description="Helical" evidence="16">
    <location>
        <begin position="362"/>
        <end position="383"/>
    </location>
</feature>
<dbReference type="GO" id="GO:0005886">
    <property type="term" value="C:plasma membrane"/>
    <property type="evidence" value="ECO:0007669"/>
    <property type="project" value="TreeGrafter"/>
</dbReference>
<evidence type="ECO:0000256" key="6">
    <source>
        <dbReference type="ARBA" id="ARBA00022984"/>
    </source>
</evidence>
<comment type="catalytic activity">
    <reaction evidence="15">
        <text>[GlcNAc-(1-&gt;4)-Mur2Ac(oyl-L-Ala-gamma-D-Glu-L-Lys-D-Ala-D-Ala)](n)-di-trans,octa-cis-undecaprenyl diphosphate + beta-D-GlcNAc-(1-&gt;4)-Mur2Ac(oyl-L-Ala-gamma-D-Glu-L-Lys-D-Ala-D-Ala)-di-trans,octa-cis-undecaprenyl diphosphate = [GlcNAc-(1-&gt;4)-Mur2Ac(oyl-L-Ala-gamma-D-Glu-L-Lys-D-Ala-D-Ala)](n+1)-di-trans,octa-cis-undecaprenyl diphosphate + di-trans,octa-cis-undecaprenyl diphosphate + H(+)</text>
        <dbReference type="Rhea" id="RHEA:23708"/>
        <dbReference type="Rhea" id="RHEA-COMP:9602"/>
        <dbReference type="Rhea" id="RHEA-COMP:9603"/>
        <dbReference type="ChEBI" id="CHEBI:15378"/>
        <dbReference type="ChEBI" id="CHEBI:58405"/>
        <dbReference type="ChEBI" id="CHEBI:60033"/>
        <dbReference type="ChEBI" id="CHEBI:78435"/>
        <dbReference type="EC" id="2.4.99.28"/>
    </reaction>
</comment>
<dbReference type="PANTHER" id="PTHR30474">
    <property type="entry name" value="CELL CYCLE PROTEIN"/>
    <property type="match status" value="1"/>
</dbReference>
<comment type="subcellular location">
    <subcellularLocation>
        <location evidence="1">Membrane</location>
        <topology evidence="1">Multi-pass membrane protein</topology>
    </subcellularLocation>
</comment>
<evidence type="ECO:0000256" key="2">
    <source>
        <dbReference type="ARBA" id="ARBA00022676"/>
    </source>
</evidence>
<dbReference type="GO" id="GO:0009252">
    <property type="term" value="P:peptidoglycan biosynthetic process"/>
    <property type="evidence" value="ECO:0007669"/>
    <property type="project" value="UniProtKB-KW"/>
</dbReference>
<evidence type="ECO:0000256" key="11">
    <source>
        <dbReference type="ARBA" id="ARBA00038053"/>
    </source>
</evidence>
<protein>
    <recommendedName>
        <fullName evidence="12">Probable peptidoglycan glycosyltransferase FtsW</fullName>
        <ecNumber evidence="14">2.4.99.28</ecNumber>
    </recommendedName>
    <alternativeName>
        <fullName evidence="13">Cell division protein FtsW</fullName>
    </alternativeName>
    <alternativeName>
        <fullName evidence="10">Cell wall polymerase</fullName>
    </alternativeName>
    <alternativeName>
        <fullName evidence="9">Peptidoglycan polymerase</fullName>
    </alternativeName>
</protein>
<keyword evidence="2" id="KW-0328">Glycosyltransferase</keyword>
<evidence type="ECO:0000256" key="13">
    <source>
        <dbReference type="ARBA" id="ARBA00041418"/>
    </source>
</evidence>
<evidence type="ECO:0000256" key="3">
    <source>
        <dbReference type="ARBA" id="ARBA00022679"/>
    </source>
</evidence>
<name>K2G0N4_9BACT</name>
<feature type="transmembrane region" description="Helical" evidence="16">
    <location>
        <begin position="253"/>
        <end position="270"/>
    </location>
</feature>
<sequence>MKTKAIDYSLFFIVFALMIFWMIMISSVSVYPSYKVTSAMVALWKLKEANNSFYLLRNISHVVISLLTLWLFTKMSYKYLEKYAKQIFWWAIVFMIIVLFVWATYNWAKGWINIPYIPFSLQPAEFLKLWVIIYMAYFLKRRKWEIASLNEWLIPYLIIISIVVLLVAMQPDFWTILIIVPITIIMFFVAGGNVKHLGALFLIWIIFVLGVYFAWKVGEWSERNTISYITERFDNFLSDNKTSIQDKTINFQTLQWLIAIWSWWFFGLWFWKSIQKFWYLPEVQWDFIFSVIWEELGFVWILFLLLLYLMIAHRWFSIAQRVSDPFGKYLAIWLTSWIMIQTFVNIWVNLNIVPLTWITLPFISYGWSSLLSLMIWVWILLNISRDSEYEKTKTSANKFFRKNRVTS</sequence>
<evidence type="ECO:0000256" key="4">
    <source>
        <dbReference type="ARBA" id="ARBA00022692"/>
    </source>
</evidence>
<feature type="transmembrane region" description="Helical" evidence="16">
    <location>
        <begin position="299"/>
        <end position="317"/>
    </location>
</feature>
<evidence type="ECO:0000256" key="14">
    <source>
        <dbReference type="ARBA" id="ARBA00044770"/>
    </source>
</evidence>